<evidence type="ECO:0000313" key="2">
    <source>
        <dbReference type="EMBL" id="CAI8032943.1"/>
    </source>
</evidence>
<comment type="caution">
    <text evidence="2">The sequence shown here is derived from an EMBL/GenBank/DDBJ whole genome shotgun (WGS) entry which is preliminary data.</text>
</comment>
<name>A0AA35SPJ4_GEOBA</name>
<feature type="domain" description="Glycosyltransferase 2-like" evidence="1">
    <location>
        <begin position="3"/>
        <end position="169"/>
    </location>
</feature>
<dbReference type="GO" id="GO:0006487">
    <property type="term" value="P:protein N-linked glycosylation"/>
    <property type="evidence" value="ECO:0007669"/>
    <property type="project" value="TreeGrafter"/>
</dbReference>
<dbReference type="SUPFAM" id="SSF53448">
    <property type="entry name" value="Nucleotide-diphospho-sugar transferases"/>
    <property type="match status" value="1"/>
</dbReference>
<protein>
    <submittedName>
        <fullName evidence="2">Dolichyl-phosphate beta-glucosyltransferase</fullName>
    </submittedName>
</protein>
<organism evidence="2 3">
    <name type="scientific">Geodia barretti</name>
    <name type="common">Barrett's horny sponge</name>
    <dbReference type="NCBI Taxonomy" id="519541"/>
    <lineage>
        <taxon>Eukaryota</taxon>
        <taxon>Metazoa</taxon>
        <taxon>Porifera</taxon>
        <taxon>Demospongiae</taxon>
        <taxon>Heteroscleromorpha</taxon>
        <taxon>Tetractinellida</taxon>
        <taxon>Astrophorina</taxon>
        <taxon>Geodiidae</taxon>
        <taxon>Geodia</taxon>
    </lineage>
</organism>
<proteinExistence type="predicted"/>
<keyword evidence="3" id="KW-1185">Reference proteome</keyword>
<dbReference type="Proteomes" id="UP001174909">
    <property type="component" value="Unassembled WGS sequence"/>
</dbReference>
<evidence type="ECO:0000259" key="1">
    <source>
        <dbReference type="Pfam" id="PF00535"/>
    </source>
</evidence>
<evidence type="ECO:0000313" key="3">
    <source>
        <dbReference type="Proteomes" id="UP001174909"/>
    </source>
</evidence>
<dbReference type="InterPro" id="IPR029044">
    <property type="entry name" value="Nucleotide-diphossugar_trans"/>
</dbReference>
<dbReference type="InterPro" id="IPR001173">
    <property type="entry name" value="Glyco_trans_2-like"/>
</dbReference>
<dbReference type="PANTHER" id="PTHR10859">
    <property type="entry name" value="GLYCOSYL TRANSFERASE"/>
    <property type="match status" value="1"/>
</dbReference>
<gene>
    <name evidence="2" type="ORF">GBAR_LOCUS18589</name>
</gene>
<dbReference type="PANTHER" id="PTHR10859:SF91">
    <property type="entry name" value="DOLICHYL-PHOSPHATE BETA-GLUCOSYLTRANSFERASE"/>
    <property type="match status" value="1"/>
</dbReference>
<dbReference type="EMBL" id="CASHTH010002634">
    <property type="protein sequence ID" value="CAI8032943.1"/>
    <property type="molecule type" value="Genomic_DNA"/>
</dbReference>
<reference evidence="2" key="1">
    <citation type="submission" date="2023-03" db="EMBL/GenBank/DDBJ databases">
        <authorList>
            <person name="Steffen K."/>
            <person name="Cardenas P."/>
        </authorList>
    </citation>
    <scope>NUCLEOTIDE SEQUENCE</scope>
</reference>
<dbReference type="Gene3D" id="3.90.550.10">
    <property type="entry name" value="Spore Coat Polysaccharide Biosynthesis Protein SpsA, Chain A"/>
    <property type="match status" value="1"/>
</dbReference>
<sequence>MLSVVIPAFNESARIIATLDELARYLGEQEYISEVVVVDDGSVDDTADLVSQWAADRADTRLIRIRHAGKGWAVRCGMLAARGAYRFMCDADLAMPVHWIGEFIERMEAGLDIVIGSREVAGARRFDEPGYRHLMGRVFNRVVRLLAVSGFQDTQCGFKCFRAAAAEELFSLQRTRGMGFDVEILFLGVKRGFSIEEMPIDWYHQAVSKVRPGVDTIDMLKDTIVIRLRDVTRRYG</sequence>
<accession>A0AA35SPJ4</accession>
<dbReference type="Pfam" id="PF00535">
    <property type="entry name" value="Glycos_transf_2"/>
    <property type="match status" value="1"/>
</dbReference>
<dbReference type="AlphaFoldDB" id="A0AA35SPJ4"/>